<dbReference type="eggNOG" id="COG2032">
    <property type="taxonomic scope" value="Bacteria"/>
</dbReference>
<dbReference type="PROSITE" id="PS00332">
    <property type="entry name" value="SOD_CU_ZN_2"/>
    <property type="match status" value="1"/>
</dbReference>
<name>D1A997_THECD</name>
<dbReference type="AlphaFoldDB" id="D1A997"/>
<dbReference type="Proteomes" id="UP000001918">
    <property type="component" value="Chromosome"/>
</dbReference>
<accession>D1A997</accession>
<organism evidence="3 4">
    <name type="scientific">Thermomonospora curvata (strain ATCC 19995 / DSM 43183 / JCM 3096 / KCTC 9072 / NBRC 15933 / NCIMB 10081 / Henssen B9)</name>
    <dbReference type="NCBI Taxonomy" id="471852"/>
    <lineage>
        <taxon>Bacteria</taxon>
        <taxon>Bacillati</taxon>
        <taxon>Actinomycetota</taxon>
        <taxon>Actinomycetes</taxon>
        <taxon>Streptosporangiales</taxon>
        <taxon>Thermomonosporaceae</taxon>
        <taxon>Thermomonospora</taxon>
    </lineage>
</organism>
<keyword evidence="2" id="KW-0732">Signal</keyword>
<dbReference type="GO" id="GO:0006801">
    <property type="term" value="P:superoxide metabolic process"/>
    <property type="evidence" value="ECO:0007669"/>
    <property type="project" value="InterPro"/>
</dbReference>
<evidence type="ECO:0000256" key="2">
    <source>
        <dbReference type="SAM" id="SignalP"/>
    </source>
</evidence>
<dbReference type="RefSeq" id="WP_012851577.1">
    <property type="nucleotide sequence ID" value="NC_013510.1"/>
</dbReference>
<protein>
    <submittedName>
        <fullName evidence="3">Uncharacterized protein</fullName>
    </submittedName>
</protein>
<dbReference type="OrthoDB" id="3297424at2"/>
<feature type="signal peptide" evidence="2">
    <location>
        <begin position="1"/>
        <end position="22"/>
    </location>
</feature>
<dbReference type="InterPro" id="IPR018152">
    <property type="entry name" value="SOD_Cu/Zn_BS"/>
</dbReference>
<dbReference type="SUPFAM" id="SSF49329">
    <property type="entry name" value="Cu,Zn superoxide dismutase-like"/>
    <property type="match status" value="1"/>
</dbReference>
<dbReference type="InterPro" id="IPR036423">
    <property type="entry name" value="SOD-like_Cu/Zn_dom_sf"/>
</dbReference>
<sequence>MSLLRHTAFITAMAGAMTGAVAAPVAPALADPGDRVVSRVRAIEVTGPTKVYHRSWRGIRTTVQTGELAGGTWVGIAASGFPASAVGKRFGVHVHVNACGRTPASSGPHYQSPRVPRRAPLMAREIWLDLTVGPDRTARAMALRSWRIPKGAAKSVVIHSKETDPQTGDAGDRLVCTTVPFGDLGRR</sequence>
<feature type="chain" id="PRO_5003019481" evidence="2">
    <location>
        <begin position="23"/>
        <end position="187"/>
    </location>
</feature>
<dbReference type="HOGENOM" id="CLU_1447005_0_0_11"/>
<keyword evidence="4" id="KW-1185">Reference proteome</keyword>
<evidence type="ECO:0000313" key="3">
    <source>
        <dbReference type="EMBL" id="ACY96793.1"/>
    </source>
</evidence>
<gene>
    <name evidence="3" type="ordered locus">Tcur_1210</name>
</gene>
<dbReference type="Gene3D" id="2.60.40.200">
    <property type="entry name" value="Superoxide dismutase, copper/zinc binding domain"/>
    <property type="match status" value="1"/>
</dbReference>
<dbReference type="GO" id="GO:0046872">
    <property type="term" value="F:metal ion binding"/>
    <property type="evidence" value="ECO:0007669"/>
    <property type="project" value="InterPro"/>
</dbReference>
<evidence type="ECO:0000256" key="1">
    <source>
        <dbReference type="ARBA" id="ARBA00010457"/>
    </source>
</evidence>
<dbReference type="EMBL" id="CP001738">
    <property type="protein sequence ID" value="ACY96793.1"/>
    <property type="molecule type" value="Genomic_DNA"/>
</dbReference>
<dbReference type="KEGG" id="tcu:Tcur_1210"/>
<dbReference type="STRING" id="471852.Tcur_1210"/>
<proteinExistence type="inferred from homology"/>
<reference evidence="3 4" key="1">
    <citation type="journal article" date="2011" name="Stand. Genomic Sci.">
        <title>Complete genome sequence of Thermomonospora curvata type strain (B9).</title>
        <authorList>
            <person name="Chertkov O."/>
            <person name="Sikorski J."/>
            <person name="Nolan M."/>
            <person name="Lapidus A."/>
            <person name="Lucas S."/>
            <person name="Del Rio T.G."/>
            <person name="Tice H."/>
            <person name="Cheng J.F."/>
            <person name="Goodwin L."/>
            <person name="Pitluck S."/>
            <person name="Liolios K."/>
            <person name="Ivanova N."/>
            <person name="Mavromatis K."/>
            <person name="Mikhailova N."/>
            <person name="Ovchinnikova G."/>
            <person name="Pati A."/>
            <person name="Chen A."/>
            <person name="Palaniappan K."/>
            <person name="Djao O.D."/>
            <person name="Land M."/>
            <person name="Hauser L."/>
            <person name="Chang Y.J."/>
            <person name="Jeffries C.D."/>
            <person name="Brettin T."/>
            <person name="Han C."/>
            <person name="Detter J.C."/>
            <person name="Rohde M."/>
            <person name="Goker M."/>
            <person name="Woyke T."/>
            <person name="Bristow J."/>
            <person name="Eisen J.A."/>
            <person name="Markowitz V."/>
            <person name="Hugenholtz P."/>
            <person name="Klenk H.P."/>
            <person name="Kyrpides N.C."/>
        </authorList>
    </citation>
    <scope>NUCLEOTIDE SEQUENCE [LARGE SCALE GENOMIC DNA]</scope>
    <source>
        <strain evidence="4">ATCC 19995 / DSM 43183 / JCM 3096 / KCTC 9072 / NBRC 15933 / NCIMB 10081 / Henssen B9</strain>
    </source>
</reference>
<evidence type="ECO:0000313" key="4">
    <source>
        <dbReference type="Proteomes" id="UP000001918"/>
    </source>
</evidence>
<comment type="similarity">
    <text evidence="1">Belongs to the Cu-Zn superoxide dismutase family.</text>
</comment>